<proteinExistence type="predicted"/>
<accession>A0A5K8A2S5</accession>
<organism evidence="1 2">
    <name type="scientific">Desulfosarcina ovata subsp. sediminis</name>
    <dbReference type="NCBI Taxonomy" id="885957"/>
    <lineage>
        <taxon>Bacteria</taxon>
        <taxon>Pseudomonadati</taxon>
        <taxon>Thermodesulfobacteriota</taxon>
        <taxon>Desulfobacteria</taxon>
        <taxon>Desulfobacterales</taxon>
        <taxon>Desulfosarcinaceae</taxon>
        <taxon>Desulfosarcina</taxon>
    </lineage>
</organism>
<dbReference type="EMBL" id="AP021877">
    <property type="protein sequence ID" value="BBO86746.1"/>
    <property type="molecule type" value="Genomic_DNA"/>
</dbReference>
<protein>
    <submittedName>
        <fullName evidence="1">Uncharacterized protein</fullName>
    </submittedName>
</protein>
<name>A0A5K8A2S5_9BACT</name>
<keyword evidence="1" id="KW-0614">Plasmid</keyword>
<geneLocation type="plasmid" evidence="2">
    <name>do28_1 dna</name>
</geneLocation>
<reference evidence="1 2" key="1">
    <citation type="submission" date="2019-11" db="EMBL/GenBank/DDBJ databases">
        <title>Comparative genomics of hydrocarbon-degrading Desulfosarcina strains.</title>
        <authorList>
            <person name="Watanabe M."/>
            <person name="Kojima H."/>
            <person name="Fukui M."/>
        </authorList>
    </citation>
    <scope>NUCLEOTIDE SEQUENCE [LARGE SCALE GENOMIC DNA]</scope>
    <source>
        <strain evidence="1 2">28bB2T</strain>
        <plasmid evidence="2">do28_1 dna</plasmid>
    </source>
</reference>
<dbReference type="Proteomes" id="UP000425960">
    <property type="component" value="Plasmid Do28_1"/>
</dbReference>
<sequence length="62" mass="7155">MNFCEKIAVFNCSAISDEEVEQCKFFEPHKTNICTYMRTIASGIIRCTCPEAMEEARKEVEE</sequence>
<dbReference type="AlphaFoldDB" id="A0A5K8A2S5"/>
<evidence type="ECO:0000313" key="1">
    <source>
        <dbReference type="EMBL" id="BBO86746.1"/>
    </source>
</evidence>
<gene>
    <name evidence="1" type="ORF">DSCO28_73120</name>
</gene>
<evidence type="ECO:0000313" key="2">
    <source>
        <dbReference type="Proteomes" id="UP000425960"/>
    </source>
</evidence>
<dbReference type="KEGG" id="dov:DSCO28_73120"/>